<feature type="transmembrane region" description="Helical" evidence="6">
    <location>
        <begin position="103"/>
        <end position="125"/>
    </location>
</feature>
<comment type="subcellular location">
    <subcellularLocation>
        <location evidence="1">Cell membrane</location>
        <topology evidence="1">Multi-pass membrane protein</topology>
    </subcellularLocation>
</comment>
<evidence type="ECO:0000313" key="8">
    <source>
        <dbReference type="EMBL" id="TQF11936.1"/>
    </source>
</evidence>
<accession>A0A540WSD1</accession>
<evidence type="ECO:0000259" key="7">
    <source>
        <dbReference type="Pfam" id="PF06271"/>
    </source>
</evidence>
<evidence type="ECO:0000313" key="9">
    <source>
        <dbReference type="Proteomes" id="UP000315369"/>
    </source>
</evidence>
<dbReference type="AlphaFoldDB" id="A0A540WSD1"/>
<keyword evidence="5 6" id="KW-0472">Membrane</keyword>
<protein>
    <submittedName>
        <fullName evidence="8">RDD family protein</fullName>
    </submittedName>
</protein>
<feature type="domain" description="RDD" evidence="7">
    <location>
        <begin position="63"/>
        <end position="192"/>
    </location>
</feature>
<evidence type="ECO:0000256" key="1">
    <source>
        <dbReference type="ARBA" id="ARBA00004651"/>
    </source>
</evidence>
<evidence type="ECO:0000256" key="2">
    <source>
        <dbReference type="ARBA" id="ARBA00022475"/>
    </source>
</evidence>
<keyword evidence="4 6" id="KW-1133">Transmembrane helix</keyword>
<proteinExistence type="predicted"/>
<dbReference type="InterPro" id="IPR051791">
    <property type="entry name" value="Pra-immunoreactive"/>
</dbReference>
<name>A0A540WSD1_9BACT</name>
<dbReference type="RefSeq" id="WP_141646321.1">
    <property type="nucleotide sequence ID" value="NZ_VIFM01000163.1"/>
</dbReference>
<evidence type="ECO:0000256" key="3">
    <source>
        <dbReference type="ARBA" id="ARBA00022692"/>
    </source>
</evidence>
<keyword evidence="3 6" id="KW-0812">Transmembrane</keyword>
<dbReference type="OrthoDB" id="5349007at2"/>
<dbReference type="GO" id="GO:0005886">
    <property type="term" value="C:plasma membrane"/>
    <property type="evidence" value="ECO:0007669"/>
    <property type="project" value="UniProtKB-SubCell"/>
</dbReference>
<dbReference type="EMBL" id="VIFM01000163">
    <property type="protein sequence ID" value="TQF11936.1"/>
    <property type="molecule type" value="Genomic_DNA"/>
</dbReference>
<dbReference type="PANTHER" id="PTHR36115:SF4">
    <property type="entry name" value="MEMBRANE PROTEIN"/>
    <property type="match status" value="1"/>
</dbReference>
<evidence type="ECO:0000256" key="4">
    <source>
        <dbReference type="ARBA" id="ARBA00022989"/>
    </source>
</evidence>
<dbReference type="Pfam" id="PF06271">
    <property type="entry name" value="RDD"/>
    <property type="match status" value="1"/>
</dbReference>
<feature type="transmembrane region" description="Helical" evidence="6">
    <location>
        <begin position="68"/>
        <end position="91"/>
    </location>
</feature>
<gene>
    <name evidence="8" type="ORF">FJV41_31635</name>
</gene>
<dbReference type="Proteomes" id="UP000315369">
    <property type="component" value="Unassembled WGS sequence"/>
</dbReference>
<organism evidence="8 9">
    <name type="scientific">Myxococcus llanfairpwllgwyngyllgogerychwyrndrobwllllantysiliogogogochensis</name>
    <dbReference type="NCBI Taxonomy" id="2590453"/>
    <lineage>
        <taxon>Bacteria</taxon>
        <taxon>Pseudomonadati</taxon>
        <taxon>Myxococcota</taxon>
        <taxon>Myxococcia</taxon>
        <taxon>Myxococcales</taxon>
        <taxon>Cystobacterineae</taxon>
        <taxon>Myxococcaceae</taxon>
        <taxon>Myxococcus</taxon>
    </lineage>
</organism>
<keyword evidence="9" id="KW-1185">Reference proteome</keyword>
<keyword evidence="2" id="KW-1003">Cell membrane</keyword>
<evidence type="ECO:0000256" key="6">
    <source>
        <dbReference type="SAM" id="Phobius"/>
    </source>
</evidence>
<comment type="caution">
    <text evidence="8">The sequence shown here is derived from an EMBL/GenBank/DDBJ whole genome shotgun (WGS) entry which is preliminary data.</text>
</comment>
<dbReference type="PANTHER" id="PTHR36115">
    <property type="entry name" value="PROLINE-RICH ANTIGEN HOMOLOG-RELATED"/>
    <property type="match status" value="1"/>
</dbReference>
<dbReference type="InterPro" id="IPR010432">
    <property type="entry name" value="RDD"/>
</dbReference>
<sequence length="212" mass="23447">MSHMDPIASPSLDARCAFHPETTATAACQRCGTFVCHHCLQWARDGRRYCGACAARALPPQASREDRFLANLVDSFVVFVPFIVGLVAMAITDELTGQEVLSIPLLLGGILGSLLLCGWQIYYAATNGQSLGKRWRHIRVVRMDGSHVSIARILLLRNLLPGILNQVLCVFGLADAICIFREDRRCIHDYLADTQVIQVPEHERTGTPSYRG</sequence>
<evidence type="ECO:0000256" key="5">
    <source>
        <dbReference type="ARBA" id="ARBA00023136"/>
    </source>
</evidence>
<reference evidence="8 9" key="1">
    <citation type="submission" date="2019-06" db="EMBL/GenBank/DDBJ databases">
        <authorList>
            <person name="Livingstone P."/>
            <person name="Whitworth D."/>
        </authorList>
    </citation>
    <scope>NUCLEOTIDE SEQUENCE [LARGE SCALE GENOMIC DNA]</scope>
    <source>
        <strain evidence="8 9">AM401</strain>
    </source>
</reference>